<evidence type="ECO:0000256" key="1">
    <source>
        <dbReference type="ARBA" id="ARBA00006336"/>
    </source>
</evidence>
<comment type="similarity">
    <text evidence="1">Belongs to the isochorismatase family.</text>
</comment>
<dbReference type="GO" id="GO:0016787">
    <property type="term" value="F:hydrolase activity"/>
    <property type="evidence" value="ECO:0007669"/>
    <property type="project" value="UniProtKB-KW"/>
</dbReference>
<protein>
    <recommendedName>
        <fullName evidence="4">Isochorismatase-like domain-containing protein</fullName>
    </recommendedName>
</protein>
<feature type="compositionally biased region" description="Polar residues" evidence="3">
    <location>
        <begin position="50"/>
        <end position="62"/>
    </location>
</feature>
<evidence type="ECO:0000256" key="2">
    <source>
        <dbReference type="ARBA" id="ARBA00022801"/>
    </source>
</evidence>
<dbReference type="SUPFAM" id="SSF52499">
    <property type="entry name" value="Isochorismatase-like hydrolases"/>
    <property type="match status" value="1"/>
</dbReference>
<dbReference type="CDD" id="cd00431">
    <property type="entry name" value="cysteine_hydrolases"/>
    <property type="match status" value="1"/>
</dbReference>
<gene>
    <name evidence="5" type="ORF">QTJ16_003066</name>
</gene>
<dbReference type="EMBL" id="JAUBYV010000004">
    <property type="protein sequence ID" value="KAK2627100.1"/>
    <property type="molecule type" value="Genomic_DNA"/>
</dbReference>
<accession>A0AAD9T0I7</accession>
<feature type="region of interest" description="Disordered" evidence="3">
    <location>
        <begin position="1"/>
        <end position="85"/>
    </location>
</feature>
<name>A0AAD9T0I7_9HELO</name>
<reference evidence="5" key="1">
    <citation type="submission" date="2023-06" db="EMBL/GenBank/DDBJ databases">
        <title>Draft genome of Marssonina rosae.</title>
        <authorList>
            <person name="Cheng Q."/>
        </authorList>
    </citation>
    <scope>NUCLEOTIDE SEQUENCE</scope>
    <source>
        <strain evidence="5">R4</strain>
    </source>
</reference>
<evidence type="ECO:0000259" key="4">
    <source>
        <dbReference type="Pfam" id="PF00857"/>
    </source>
</evidence>
<dbReference type="InterPro" id="IPR050272">
    <property type="entry name" value="Isochorismatase-like_hydrls"/>
</dbReference>
<dbReference type="InterPro" id="IPR000868">
    <property type="entry name" value="Isochorismatase-like_dom"/>
</dbReference>
<dbReference type="Pfam" id="PF00857">
    <property type="entry name" value="Isochorismatase"/>
    <property type="match status" value="1"/>
</dbReference>
<dbReference type="InterPro" id="IPR036380">
    <property type="entry name" value="Isochorismatase-like_sf"/>
</dbReference>
<keyword evidence="6" id="KW-1185">Reference proteome</keyword>
<keyword evidence="2" id="KW-0378">Hydrolase</keyword>
<evidence type="ECO:0000256" key="3">
    <source>
        <dbReference type="SAM" id="MobiDB-lite"/>
    </source>
</evidence>
<proteinExistence type="inferred from homology"/>
<sequence length="333" mass="36139">MSLASTKDLNKAHQIKSSLTTPKRSRREFPWEADMESPTTEHCAEARRNSAVSFDSQTNSTSSEDHLASSESQPPCHGASHNRKHGLCKTVSGTETSIQRNPSTADFPARINALVIIDVQNEFISTRGNFPIHETCRPDLLQNLQALIPRFRHAGGEVVWVHAVYENPSEEPAAMRAQARGDGIVACNQWLVAATHVSRMPCCEAGSWGAEPYPEVFALAQPADAVVAKGTYSAFRGTTALLRTLRRRGVTDVFFAGCASGTCVLASVLDAIGIGEVRVHVVPDCLGWRRRNTHEEALRRFEELGVGLVESGEIGIGSTQRSSLPSAQVAPID</sequence>
<dbReference type="AlphaFoldDB" id="A0AAD9T0I7"/>
<dbReference type="PANTHER" id="PTHR43540">
    <property type="entry name" value="PEROXYUREIDOACRYLATE/UREIDOACRYLATE AMIDOHYDROLASE-RELATED"/>
    <property type="match status" value="1"/>
</dbReference>
<comment type="caution">
    <text evidence="5">The sequence shown here is derived from an EMBL/GenBank/DDBJ whole genome shotgun (WGS) entry which is preliminary data.</text>
</comment>
<feature type="domain" description="Isochorismatase-like" evidence="4">
    <location>
        <begin position="113"/>
        <end position="308"/>
    </location>
</feature>
<evidence type="ECO:0000313" key="5">
    <source>
        <dbReference type="EMBL" id="KAK2627100.1"/>
    </source>
</evidence>
<organism evidence="5 6">
    <name type="scientific">Diplocarpon rosae</name>
    <dbReference type="NCBI Taxonomy" id="946125"/>
    <lineage>
        <taxon>Eukaryota</taxon>
        <taxon>Fungi</taxon>
        <taxon>Dikarya</taxon>
        <taxon>Ascomycota</taxon>
        <taxon>Pezizomycotina</taxon>
        <taxon>Leotiomycetes</taxon>
        <taxon>Helotiales</taxon>
        <taxon>Drepanopezizaceae</taxon>
        <taxon>Diplocarpon</taxon>
    </lineage>
</organism>
<evidence type="ECO:0000313" key="6">
    <source>
        <dbReference type="Proteomes" id="UP001285354"/>
    </source>
</evidence>
<dbReference type="Proteomes" id="UP001285354">
    <property type="component" value="Unassembled WGS sequence"/>
</dbReference>
<dbReference type="Gene3D" id="3.40.50.850">
    <property type="entry name" value="Isochorismatase-like"/>
    <property type="match status" value="1"/>
</dbReference>